<name>A0A9P4PRV9_9PLEO</name>
<evidence type="ECO:0000313" key="8">
    <source>
        <dbReference type="EMBL" id="KAF2448113.1"/>
    </source>
</evidence>
<dbReference type="PROSITE" id="PS50157">
    <property type="entry name" value="ZINC_FINGER_C2H2_2"/>
    <property type="match status" value="2"/>
</dbReference>
<comment type="caution">
    <text evidence="8">The sequence shown here is derived from an EMBL/GenBank/DDBJ whole genome shotgun (WGS) entry which is preliminary data.</text>
</comment>
<evidence type="ECO:0000259" key="7">
    <source>
        <dbReference type="PROSITE" id="PS50157"/>
    </source>
</evidence>
<evidence type="ECO:0000313" key="9">
    <source>
        <dbReference type="Proteomes" id="UP000799764"/>
    </source>
</evidence>
<feature type="region of interest" description="Disordered" evidence="6">
    <location>
        <begin position="1"/>
        <end position="35"/>
    </location>
</feature>
<evidence type="ECO:0000256" key="1">
    <source>
        <dbReference type="ARBA" id="ARBA00022723"/>
    </source>
</evidence>
<evidence type="ECO:0000256" key="3">
    <source>
        <dbReference type="ARBA" id="ARBA00022771"/>
    </source>
</evidence>
<dbReference type="FunFam" id="3.30.160.60:FF:001527">
    <property type="entry name" value="Zinc finger protein"/>
    <property type="match status" value="1"/>
</dbReference>
<accession>A0A9P4PRV9</accession>
<evidence type="ECO:0000256" key="5">
    <source>
        <dbReference type="PROSITE-ProRule" id="PRU00042"/>
    </source>
</evidence>
<keyword evidence="9" id="KW-1185">Reference proteome</keyword>
<dbReference type="Pfam" id="PF00096">
    <property type="entry name" value="zf-C2H2"/>
    <property type="match status" value="1"/>
</dbReference>
<organism evidence="8 9">
    <name type="scientific">Karstenula rhodostoma CBS 690.94</name>
    <dbReference type="NCBI Taxonomy" id="1392251"/>
    <lineage>
        <taxon>Eukaryota</taxon>
        <taxon>Fungi</taxon>
        <taxon>Dikarya</taxon>
        <taxon>Ascomycota</taxon>
        <taxon>Pezizomycotina</taxon>
        <taxon>Dothideomycetes</taxon>
        <taxon>Pleosporomycetidae</taxon>
        <taxon>Pleosporales</taxon>
        <taxon>Massarineae</taxon>
        <taxon>Didymosphaeriaceae</taxon>
        <taxon>Karstenula</taxon>
    </lineage>
</organism>
<keyword evidence="4" id="KW-0862">Zinc</keyword>
<feature type="compositionally biased region" description="Basic and acidic residues" evidence="6">
    <location>
        <begin position="79"/>
        <end position="88"/>
    </location>
</feature>
<dbReference type="GO" id="GO:0008270">
    <property type="term" value="F:zinc ion binding"/>
    <property type="evidence" value="ECO:0007669"/>
    <property type="project" value="UniProtKB-KW"/>
</dbReference>
<gene>
    <name evidence="8" type="ORF">P171DRAFT_481207</name>
</gene>
<protein>
    <recommendedName>
        <fullName evidence="7">C2H2-type domain-containing protein</fullName>
    </recommendedName>
</protein>
<feature type="compositionally biased region" description="Low complexity" evidence="6">
    <location>
        <begin position="13"/>
        <end position="24"/>
    </location>
</feature>
<feature type="region of interest" description="Disordered" evidence="6">
    <location>
        <begin position="304"/>
        <end position="369"/>
    </location>
</feature>
<dbReference type="GO" id="GO:0045944">
    <property type="term" value="P:positive regulation of transcription by RNA polymerase II"/>
    <property type="evidence" value="ECO:0007669"/>
    <property type="project" value="TreeGrafter"/>
</dbReference>
<dbReference type="EMBL" id="MU001495">
    <property type="protein sequence ID" value="KAF2448113.1"/>
    <property type="molecule type" value="Genomic_DNA"/>
</dbReference>
<feature type="region of interest" description="Disordered" evidence="6">
    <location>
        <begin position="153"/>
        <end position="212"/>
    </location>
</feature>
<feature type="compositionally biased region" description="Polar residues" evidence="6">
    <location>
        <begin position="170"/>
        <end position="185"/>
    </location>
</feature>
<dbReference type="PANTHER" id="PTHR24403:SF67">
    <property type="entry name" value="FI01116P-RELATED"/>
    <property type="match status" value="1"/>
</dbReference>
<dbReference type="GO" id="GO:0005634">
    <property type="term" value="C:nucleus"/>
    <property type="evidence" value="ECO:0007669"/>
    <property type="project" value="TreeGrafter"/>
</dbReference>
<feature type="domain" description="C2H2-type" evidence="7">
    <location>
        <begin position="371"/>
        <end position="399"/>
    </location>
</feature>
<dbReference type="InterPro" id="IPR050688">
    <property type="entry name" value="Zinc_finger/UBP_domain"/>
</dbReference>
<dbReference type="AlphaFoldDB" id="A0A9P4PRV9"/>
<reference evidence="8" key="1">
    <citation type="journal article" date="2020" name="Stud. Mycol.">
        <title>101 Dothideomycetes genomes: a test case for predicting lifestyles and emergence of pathogens.</title>
        <authorList>
            <person name="Haridas S."/>
            <person name="Albert R."/>
            <person name="Binder M."/>
            <person name="Bloem J."/>
            <person name="Labutti K."/>
            <person name="Salamov A."/>
            <person name="Andreopoulos B."/>
            <person name="Baker S."/>
            <person name="Barry K."/>
            <person name="Bills G."/>
            <person name="Bluhm B."/>
            <person name="Cannon C."/>
            <person name="Castanera R."/>
            <person name="Culley D."/>
            <person name="Daum C."/>
            <person name="Ezra D."/>
            <person name="Gonzalez J."/>
            <person name="Henrissat B."/>
            <person name="Kuo A."/>
            <person name="Liang C."/>
            <person name="Lipzen A."/>
            <person name="Lutzoni F."/>
            <person name="Magnuson J."/>
            <person name="Mondo S."/>
            <person name="Nolan M."/>
            <person name="Ohm R."/>
            <person name="Pangilinan J."/>
            <person name="Park H.-J."/>
            <person name="Ramirez L."/>
            <person name="Alfaro M."/>
            <person name="Sun H."/>
            <person name="Tritt A."/>
            <person name="Yoshinaga Y."/>
            <person name="Zwiers L.-H."/>
            <person name="Turgeon B."/>
            <person name="Goodwin S."/>
            <person name="Spatafora J."/>
            <person name="Crous P."/>
            <person name="Grigoriev I."/>
        </authorList>
    </citation>
    <scope>NUCLEOTIDE SEQUENCE</scope>
    <source>
        <strain evidence="8">CBS 690.94</strain>
    </source>
</reference>
<keyword evidence="3 5" id="KW-0863">Zinc-finger</keyword>
<dbReference type="Proteomes" id="UP000799764">
    <property type="component" value="Unassembled WGS sequence"/>
</dbReference>
<dbReference type="OrthoDB" id="10018191at2759"/>
<feature type="compositionally biased region" description="Low complexity" evidence="6">
    <location>
        <begin position="186"/>
        <end position="208"/>
    </location>
</feature>
<dbReference type="SMART" id="SM00355">
    <property type="entry name" value="ZnF_C2H2"/>
    <property type="match status" value="2"/>
</dbReference>
<dbReference type="InterPro" id="IPR036236">
    <property type="entry name" value="Znf_C2H2_sf"/>
</dbReference>
<dbReference type="InterPro" id="IPR013087">
    <property type="entry name" value="Znf_C2H2_type"/>
</dbReference>
<evidence type="ECO:0000256" key="2">
    <source>
        <dbReference type="ARBA" id="ARBA00022737"/>
    </source>
</evidence>
<feature type="region of interest" description="Disordered" evidence="6">
    <location>
        <begin position="51"/>
        <end position="112"/>
    </location>
</feature>
<dbReference type="SUPFAM" id="SSF57667">
    <property type="entry name" value="beta-beta-alpha zinc fingers"/>
    <property type="match status" value="1"/>
</dbReference>
<sequence>MEGDQTNQGPGGAATAVGTGARAGLSGEHADYGFSLPSANADIQVRYVDRRDDPSSYPHWVITDNTTPKYDPNRGFWSSDRKKADSDSKAGTSTTAKVANDEAGAVSRKGKDASLPDILVESIRNEELLNSGTMDLADQDFVVGAAVDWETVASDAEDEEEPELPLSGAAATTSPSSIRVSGLQLSQANSPSPVSNSSRSNNSKDSIPTPHLGTARANRLARAAARQAKLSKPTADVSLHTSAEAQRIVHAAQSDSTYNVDEAVARVRLNRDLGIRIRKNNPTYAPLANENGNREDEVIDDAQDNGITAESLSSRKKGPGRSDKAKEADEADWIPSRKSRIPAQGRPGKQTQGAKQRGRPRTPDPTMNRPFICSTCLAAFIRREHLKRHEKSLHSGERSHVCEVCGRAFTRGDNLKQHMQIHTEDDGQEVAAGTVEQTSQLEGAVPARQILSQFSRETAEGMAYQTGPFEEAVRAQQMLMGQNHQRLEGMGKL</sequence>
<keyword evidence="2" id="KW-0677">Repeat</keyword>
<dbReference type="PANTHER" id="PTHR24403">
    <property type="entry name" value="ZINC FINGER PROTEIN"/>
    <property type="match status" value="1"/>
</dbReference>
<evidence type="ECO:0000256" key="6">
    <source>
        <dbReference type="SAM" id="MobiDB-lite"/>
    </source>
</evidence>
<evidence type="ECO:0000256" key="4">
    <source>
        <dbReference type="ARBA" id="ARBA00022833"/>
    </source>
</evidence>
<dbReference type="PROSITE" id="PS00028">
    <property type="entry name" value="ZINC_FINGER_C2H2_1"/>
    <property type="match status" value="2"/>
</dbReference>
<keyword evidence="1" id="KW-0479">Metal-binding</keyword>
<feature type="domain" description="C2H2-type" evidence="7">
    <location>
        <begin position="400"/>
        <end position="427"/>
    </location>
</feature>
<dbReference type="Gene3D" id="3.30.160.60">
    <property type="entry name" value="Classic Zinc Finger"/>
    <property type="match status" value="2"/>
</dbReference>
<proteinExistence type="predicted"/>